<reference evidence="5 6" key="1">
    <citation type="journal article" date="2015" name="Genome Announc.">
        <title>Closed Genome Sequence of Octadecabacter temperatus SB1, the First Mesophilic Species of the Genus Octadecabacter.</title>
        <authorList>
            <person name="Voget S."/>
            <person name="Billerbeck S."/>
            <person name="Simon M."/>
            <person name="Daniel R."/>
        </authorList>
    </citation>
    <scope>NUCLEOTIDE SEQUENCE [LARGE SCALE GENOMIC DNA]</scope>
    <source>
        <strain evidence="5 6">SB1</strain>
    </source>
</reference>
<dbReference type="Proteomes" id="UP000067444">
    <property type="component" value="Chromosome"/>
</dbReference>
<dbReference type="Pfam" id="PF13302">
    <property type="entry name" value="Acetyltransf_3"/>
    <property type="match status" value="1"/>
</dbReference>
<dbReference type="EMBL" id="CP012160">
    <property type="protein sequence ID" value="AKS46111.1"/>
    <property type="molecule type" value="Genomic_DNA"/>
</dbReference>
<dbReference type="InterPro" id="IPR000182">
    <property type="entry name" value="GNAT_dom"/>
</dbReference>
<keyword evidence="6" id="KW-1185">Reference proteome</keyword>
<dbReference type="InterPro" id="IPR051531">
    <property type="entry name" value="N-acetyltransferase"/>
</dbReference>
<gene>
    <name evidence="5" type="ORF">OSB_15600</name>
</gene>
<dbReference type="RefSeq" id="WP_082166436.1">
    <property type="nucleotide sequence ID" value="NZ_CP012160.1"/>
</dbReference>
<evidence type="ECO:0000256" key="2">
    <source>
        <dbReference type="ARBA" id="ARBA00023315"/>
    </source>
</evidence>
<dbReference type="SUPFAM" id="SSF55729">
    <property type="entry name" value="Acyl-CoA N-acyltransferases (Nat)"/>
    <property type="match status" value="1"/>
</dbReference>
<dbReference type="PANTHER" id="PTHR43792">
    <property type="entry name" value="GNAT FAMILY, PUTATIVE (AFU_ORTHOLOGUE AFUA_3G00765)-RELATED-RELATED"/>
    <property type="match status" value="1"/>
</dbReference>
<accession>A0A0K0Y5F7</accession>
<dbReference type="STRING" id="1458307.OSB_15600"/>
<proteinExistence type="inferred from homology"/>
<evidence type="ECO:0000259" key="4">
    <source>
        <dbReference type="PROSITE" id="PS51186"/>
    </source>
</evidence>
<organism evidence="5 6">
    <name type="scientific">Octadecabacter temperatus</name>
    <dbReference type="NCBI Taxonomy" id="1458307"/>
    <lineage>
        <taxon>Bacteria</taxon>
        <taxon>Pseudomonadati</taxon>
        <taxon>Pseudomonadota</taxon>
        <taxon>Alphaproteobacteria</taxon>
        <taxon>Rhodobacterales</taxon>
        <taxon>Roseobacteraceae</taxon>
        <taxon>Octadecabacter</taxon>
    </lineage>
</organism>
<keyword evidence="1" id="KW-0808">Transferase</keyword>
<name>A0A0K0Y5F7_9RHOB</name>
<sequence>MISTERLTLRAPKMGDAPAITRILQDVEVAKWLTNPPFPYTLEDAEAFIGMAHDEDVYFIADDTGVCGCISLRSELGYYLAPDRWGRGYMKEAAVALVADHFETSDADLESGHFVGNERSRGVLVSLGFQDTTIDRHFCPAREATLNNQKMILTRAGWEARS</sequence>
<dbReference type="PANTHER" id="PTHR43792:SF8">
    <property type="entry name" value="[RIBOSOMAL PROTEIN US5]-ALANINE N-ACETYLTRANSFERASE"/>
    <property type="match status" value="1"/>
</dbReference>
<dbReference type="OrthoDB" id="9804153at2"/>
<feature type="domain" description="N-acetyltransferase" evidence="4">
    <location>
        <begin position="7"/>
        <end position="152"/>
    </location>
</feature>
<evidence type="ECO:0000313" key="6">
    <source>
        <dbReference type="Proteomes" id="UP000067444"/>
    </source>
</evidence>
<keyword evidence="2" id="KW-0012">Acyltransferase</keyword>
<dbReference type="PROSITE" id="PS51186">
    <property type="entry name" value="GNAT"/>
    <property type="match status" value="1"/>
</dbReference>
<comment type="similarity">
    <text evidence="3">Belongs to the acetyltransferase family. RimJ subfamily.</text>
</comment>
<dbReference type="KEGG" id="otm:OSB_15600"/>
<evidence type="ECO:0000256" key="3">
    <source>
        <dbReference type="ARBA" id="ARBA00038502"/>
    </source>
</evidence>
<dbReference type="InterPro" id="IPR016181">
    <property type="entry name" value="Acyl_CoA_acyltransferase"/>
</dbReference>
<dbReference type="Gene3D" id="3.40.630.30">
    <property type="match status" value="1"/>
</dbReference>
<dbReference type="AlphaFoldDB" id="A0A0K0Y5F7"/>
<evidence type="ECO:0000256" key="1">
    <source>
        <dbReference type="ARBA" id="ARBA00022679"/>
    </source>
</evidence>
<protein>
    <recommendedName>
        <fullName evidence="4">N-acetyltransferase domain-containing protein</fullName>
    </recommendedName>
</protein>
<dbReference type="GO" id="GO:0016747">
    <property type="term" value="F:acyltransferase activity, transferring groups other than amino-acyl groups"/>
    <property type="evidence" value="ECO:0007669"/>
    <property type="project" value="InterPro"/>
</dbReference>
<evidence type="ECO:0000313" key="5">
    <source>
        <dbReference type="EMBL" id="AKS46111.1"/>
    </source>
</evidence>